<dbReference type="GO" id="GO:0009360">
    <property type="term" value="C:DNA polymerase III complex"/>
    <property type="evidence" value="ECO:0007669"/>
    <property type="project" value="InterPro"/>
</dbReference>
<protein>
    <recommendedName>
        <fullName evidence="9">Beta sliding clamp</fullName>
    </recommendedName>
</protein>
<dbReference type="PANTHER" id="PTHR30478">
    <property type="entry name" value="DNA POLYMERASE III SUBUNIT BETA"/>
    <property type="match status" value="1"/>
</dbReference>
<accession>A0A1F4RFN3</accession>
<dbReference type="NCBIfam" id="TIGR00663">
    <property type="entry name" value="dnan"/>
    <property type="match status" value="1"/>
</dbReference>
<dbReference type="EMBL" id="METP01000012">
    <property type="protein sequence ID" value="OGC06992.1"/>
    <property type="molecule type" value="Genomic_DNA"/>
</dbReference>
<keyword evidence="6 9" id="KW-0235">DNA replication</keyword>
<comment type="subunit">
    <text evidence="9">Forms a ring-shaped head-to-tail homodimer around DNA.</text>
</comment>
<comment type="similarity">
    <text evidence="2 9">Belongs to the beta sliding clamp family.</text>
</comment>
<evidence type="ECO:0000256" key="8">
    <source>
        <dbReference type="ARBA" id="ARBA00023125"/>
    </source>
</evidence>
<dbReference type="InterPro" id="IPR001001">
    <property type="entry name" value="DNA_polIII_beta"/>
</dbReference>
<dbReference type="Proteomes" id="UP000176938">
    <property type="component" value="Unassembled WGS sequence"/>
</dbReference>
<evidence type="ECO:0000256" key="1">
    <source>
        <dbReference type="ARBA" id="ARBA00004496"/>
    </source>
</evidence>
<keyword evidence="4 9" id="KW-0808">Transferase</keyword>
<feature type="domain" description="DNA polymerase III beta sliding clamp C-terminal" evidence="12">
    <location>
        <begin position="252"/>
        <end position="373"/>
    </location>
</feature>
<organism evidence="13 14">
    <name type="scientific">candidate division WOR-1 bacterium RIFCSPLOWO2_02_FULL_46_20</name>
    <dbReference type="NCBI Taxonomy" id="1802567"/>
    <lineage>
        <taxon>Bacteria</taxon>
        <taxon>Bacillati</taxon>
        <taxon>Saganbacteria</taxon>
    </lineage>
</organism>
<keyword evidence="5 9" id="KW-0548">Nucleotidyltransferase</keyword>
<dbReference type="InterPro" id="IPR022637">
    <property type="entry name" value="DNA_polIII_beta_cen"/>
</dbReference>
<dbReference type="CDD" id="cd00140">
    <property type="entry name" value="beta_clamp"/>
    <property type="match status" value="1"/>
</dbReference>
<evidence type="ECO:0000256" key="5">
    <source>
        <dbReference type="ARBA" id="ARBA00022695"/>
    </source>
</evidence>
<name>A0A1F4RFN3_UNCSA</name>
<reference evidence="13 14" key="1">
    <citation type="journal article" date="2016" name="Nat. Commun.">
        <title>Thousands of microbial genomes shed light on interconnected biogeochemical processes in an aquifer system.</title>
        <authorList>
            <person name="Anantharaman K."/>
            <person name="Brown C.T."/>
            <person name="Hug L.A."/>
            <person name="Sharon I."/>
            <person name="Castelle C.J."/>
            <person name="Probst A.J."/>
            <person name="Thomas B.C."/>
            <person name="Singh A."/>
            <person name="Wilkins M.J."/>
            <person name="Karaoz U."/>
            <person name="Brodie E.L."/>
            <person name="Williams K.H."/>
            <person name="Hubbard S.S."/>
            <person name="Banfield J.F."/>
        </authorList>
    </citation>
    <scope>NUCLEOTIDE SEQUENCE [LARGE SCALE GENOMIC DNA]</scope>
</reference>
<evidence type="ECO:0000256" key="4">
    <source>
        <dbReference type="ARBA" id="ARBA00022679"/>
    </source>
</evidence>
<evidence type="ECO:0000256" key="2">
    <source>
        <dbReference type="ARBA" id="ARBA00010752"/>
    </source>
</evidence>
<sequence length="378" mass="41666">MDFSCNKKDLQAGVAAVDKIVTTRSTLPIIGYVLFEANKQCLKVSANNLEIGIELGVKASVNKEGAILVPAKTLSGIVSKLPDTKVYFKLTEKGTIKISFDQSNFNVHTLPPDEFPVLPKVKNGKSFIINSKKFIEMVRYTIFSVSASEDKYVLTGVLMEFGKKGVGVDNFRMVSTDGYRLAKRGEKIQLNDDIKGSVIVPAKTLQEISRIIDLEKGEEELEITFSSEQISFKFKDVYLVSRLIQGQFPDYKQVLPKKTSTSITIKTKTLLESAERAAVIASGSANIVRFEAKGGKVHLFASTPDVGTVDEVLEVEIVGEAKTQVAFNIRLIIDVLKVISTENTIIEICENLGPGVLREDKGVDYTYIVMPIRTQEVA</sequence>
<dbReference type="GO" id="GO:0005737">
    <property type="term" value="C:cytoplasm"/>
    <property type="evidence" value="ECO:0007669"/>
    <property type="project" value="UniProtKB-SubCell"/>
</dbReference>
<dbReference type="AlphaFoldDB" id="A0A1F4RFN3"/>
<comment type="caution">
    <text evidence="13">The sequence shown here is derived from an EMBL/GenBank/DDBJ whole genome shotgun (WGS) entry which is preliminary data.</text>
</comment>
<dbReference type="PIRSF" id="PIRSF000804">
    <property type="entry name" value="DNA_pol_III_b"/>
    <property type="match status" value="1"/>
</dbReference>
<comment type="subcellular location">
    <subcellularLocation>
        <location evidence="1 9">Cytoplasm</location>
    </subcellularLocation>
</comment>
<evidence type="ECO:0000259" key="11">
    <source>
        <dbReference type="Pfam" id="PF02767"/>
    </source>
</evidence>
<feature type="domain" description="DNA polymerase III beta sliding clamp N-terminal" evidence="10">
    <location>
        <begin position="1"/>
        <end position="119"/>
    </location>
</feature>
<dbReference type="SMART" id="SM00480">
    <property type="entry name" value="POL3Bc"/>
    <property type="match status" value="1"/>
</dbReference>
<evidence type="ECO:0000259" key="10">
    <source>
        <dbReference type="Pfam" id="PF00712"/>
    </source>
</evidence>
<evidence type="ECO:0000313" key="13">
    <source>
        <dbReference type="EMBL" id="OGC06992.1"/>
    </source>
</evidence>
<evidence type="ECO:0000259" key="12">
    <source>
        <dbReference type="Pfam" id="PF02768"/>
    </source>
</evidence>
<dbReference type="Gene3D" id="3.70.10.10">
    <property type="match status" value="1"/>
</dbReference>
<comment type="function">
    <text evidence="9">Confers DNA tethering and processivity to DNA polymerases and other proteins. Acts as a clamp, forming a ring around DNA (a reaction catalyzed by the clamp-loading complex) which diffuses in an ATP-independent manner freely and bidirectionally along dsDNA. Initially characterized for its ability to contact the catalytic subunit of DNA polymerase III (Pol III), a complex, multichain enzyme responsible for most of the replicative synthesis in bacteria; Pol III exhibits 3'-5' exonuclease proofreading activity. The beta chain is required for initiation of replication as well as for processivity of DNA replication.</text>
</comment>
<dbReference type="GO" id="GO:0008408">
    <property type="term" value="F:3'-5' exonuclease activity"/>
    <property type="evidence" value="ECO:0007669"/>
    <property type="project" value="InterPro"/>
</dbReference>
<dbReference type="Gene3D" id="3.10.150.10">
    <property type="entry name" value="DNA Polymerase III, subunit A, domain 2"/>
    <property type="match status" value="1"/>
</dbReference>
<gene>
    <name evidence="13" type="ORF">A3H38_00480</name>
</gene>
<dbReference type="PANTHER" id="PTHR30478:SF0">
    <property type="entry name" value="BETA SLIDING CLAMP"/>
    <property type="match status" value="1"/>
</dbReference>
<dbReference type="Pfam" id="PF02767">
    <property type="entry name" value="DNA_pol3_beta_2"/>
    <property type="match status" value="1"/>
</dbReference>
<dbReference type="GO" id="GO:0003887">
    <property type="term" value="F:DNA-directed DNA polymerase activity"/>
    <property type="evidence" value="ECO:0007669"/>
    <property type="project" value="UniProtKB-UniRule"/>
</dbReference>
<dbReference type="InterPro" id="IPR046938">
    <property type="entry name" value="DNA_clamp_sf"/>
</dbReference>
<keyword evidence="7 9" id="KW-0239">DNA-directed DNA polymerase</keyword>
<evidence type="ECO:0000256" key="6">
    <source>
        <dbReference type="ARBA" id="ARBA00022705"/>
    </source>
</evidence>
<keyword evidence="8" id="KW-0238">DNA-binding</keyword>
<dbReference type="InterPro" id="IPR022635">
    <property type="entry name" value="DNA_polIII_beta_C"/>
</dbReference>
<dbReference type="Pfam" id="PF00712">
    <property type="entry name" value="DNA_pol3_beta"/>
    <property type="match status" value="1"/>
</dbReference>
<keyword evidence="3 9" id="KW-0963">Cytoplasm</keyword>
<evidence type="ECO:0000256" key="7">
    <source>
        <dbReference type="ARBA" id="ARBA00022932"/>
    </source>
</evidence>
<evidence type="ECO:0000313" key="14">
    <source>
        <dbReference type="Proteomes" id="UP000176938"/>
    </source>
</evidence>
<evidence type="ECO:0000256" key="9">
    <source>
        <dbReference type="PIRNR" id="PIRNR000804"/>
    </source>
</evidence>
<evidence type="ECO:0000256" key="3">
    <source>
        <dbReference type="ARBA" id="ARBA00022490"/>
    </source>
</evidence>
<dbReference type="GO" id="GO:0003677">
    <property type="term" value="F:DNA binding"/>
    <property type="evidence" value="ECO:0007669"/>
    <property type="project" value="UniProtKB-UniRule"/>
</dbReference>
<dbReference type="Pfam" id="PF02768">
    <property type="entry name" value="DNA_pol3_beta_3"/>
    <property type="match status" value="1"/>
</dbReference>
<feature type="domain" description="DNA polymerase III beta sliding clamp central" evidence="11">
    <location>
        <begin position="129"/>
        <end position="250"/>
    </location>
</feature>
<proteinExistence type="inferred from homology"/>
<dbReference type="GO" id="GO:0006271">
    <property type="term" value="P:DNA strand elongation involved in DNA replication"/>
    <property type="evidence" value="ECO:0007669"/>
    <property type="project" value="TreeGrafter"/>
</dbReference>
<dbReference type="InterPro" id="IPR022634">
    <property type="entry name" value="DNA_polIII_beta_N"/>
</dbReference>
<dbReference type="SUPFAM" id="SSF55979">
    <property type="entry name" value="DNA clamp"/>
    <property type="match status" value="3"/>
</dbReference>